<dbReference type="PANTHER" id="PTHR43591">
    <property type="entry name" value="METHYLTRANSFERASE"/>
    <property type="match status" value="1"/>
</dbReference>
<evidence type="ECO:0000256" key="1">
    <source>
        <dbReference type="SAM" id="MobiDB-lite"/>
    </source>
</evidence>
<feature type="domain" description="Methyltransferase" evidence="2">
    <location>
        <begin position="45"/>
        <end position="134"/>
    </location>
</feature>
<keyword evidence="3" id="KW-0808">Transferase</keyword>
<organism evidence="3 4">
    <name type="scientific">Halobaculum roseum</name>
    <dbReference type="NCBI Taxonomy" id="2175149"/>
    <lineage>
        <taxon>Archaea</taxon>
        <taxon>Methanobacteriati</taxon>
        <taxon>Methanobacteriota</taxon>
        <taxon>Stenosarchaea group</taxon>
        <taxon>Halobacteria</taxon>
        <taxon>Halobacteriales</taxon>
        <taxon>Haloferacaceae</taxon>
        <taxon>Halobaculum</taxon>
    </lineage>
</organism>
<dbReference type="InterPro" id="IPR041698">
    <property type="entry name" value="Methyltransf_25"/>
</dbReference>
<accession>A0ABD5MR07</accession>
<reference evidence="3" key="1">
    <citation type="submission" date="2024-09" db="EMBL/GenBank/DDBJ databases">
        <authorList>
            <person name="Sun Q."/>
        </authorList>
    </citation>
    <scope>NUCLEOTIDE SEQUENCE [LARGE SCALE GENOMIC DNA]</scope>
    <source>
        <strain evidence="3">JCM 31273</strain>
    </source>
</reference>
<dbReference type="SUPFAM" id="SSF53335">
    <property type="entry name" value="S-adenosyl-L-methionine-dependent methyltransferases"/>
    <property type="match status" value="1"/>
</dbReference>
<sequence>MDDRRAIRRGYDTLATTFAERGEAGDRETRVFEEFFGSGPPSPRVLDAGCGHGTPALRRATDGAEVVGLDLSRELLRIAAAASAVAPVQGDLTALPFADGSFGAVVAHRSLIHVPRSERAAVAAEFARVLRPDGRVLVSEAPGPFERTTDDWLGRGVEMTWTMAGADATSERLRDAGFEITDRWDAPDPTSGDDPKPAFVAGRLRV</sequence>
<evidence type="ECO:0000313" key="4">
    <source>
        <dbReference type="Proteomes" id="UP001589595"/>
    </source>
</evidence>
<dbReference type="AlphaFoldDB" id="A0ABD5MR07"/>
<protein>
    <submittedName>
        <fullName evidence="3">Class I SAM-dependent methyltransferase</fullName>
        <ecNumber evidence="3">2.1.1.-</ecNumber>
    </submittedName>
</protein>
<dbReference type="GeneID" id="67210969"/>
<keyword evidence="4" id="KW-1185">Reference proteome</keyword>
<dbReference type="Proteomes" id="UP001589595">
    <property type="component" value="Unassembled WGS sequence"/>
</dbReference>
<name>A0ABD5MR07_9EURY</name>
<dbReference type="RefSeq" id="WP_222920940.1">
    <property type="nucleotide sequence ID" value="NZ_CP082286.1"/>
</dbReference>
<dbReference type="EMBL" id="JBHMAJ010000007">
    <property type="protein sequence ID" value="MFB9824402.1"/>
    <property type="molecule type" value="Genomic_DNA"/>
</dbReference>
<evidence type="ECO:0000313" key="3">
    <source>
        <dbReference type="EMBL" id="MFB9824402.1"/>
    </source>
</evidence>
<dbReference type="GO" id="GO:0032259">
    <property type="term" value="P:methylation"/>
    <property type="evidence" value="ECO:0007669"/>
    <property type="project" value="UniProtKB-KW"/>
</dbReference>
<comment type="caution">
    <text evidence="3">The sequence shown here is derived from an EMBL/GenBank/DDBJ whole genome shotgun (WGS) entry which is preliminary data.</text>
</comment>
<dbReference type="EC" id="2.1.1.-" evidence="3"/>
<feature type="region of interest" description="Disordered" evidence="1">
    <location>
        <begin position="181"/>
        <end position="206"/>
    </location>
</feature>
<dbReference type="Pfam" id="PF13649">
    <property type="entry name" value="Methyltransf_25"/>
    <property type="match status" value="1"/>
</dbReference>
<evidence type="ECO:0000259" key="2">
    <source>
        <dbReference type="Pfam" id="PF13649"/>
    </source>
</evidence>
<proteinExistence type="predicted"/>
<dbReference type="CDD" id="cd02440">
    <property type="entry name" value="AdoMet_MTases"/>
    <property type="match status" value="1"/>
</dbReference>
<dbReference type="InterPro" id="IPR029063">
    <property type="entry name" value="SAM-dependent_MTases_sf"/>
</dbReference>
<dbReference type="Gene3D" id="3.40.50.150">
    <property type="entry name" value="Vaccinia Virus protein VP39"/>
    <property type="match status" value="1"/>
</dbReference>
<gene>
    <name evidence="3" type="ORF">ACFFOL_09520</name>
</gene>
<dbReference type="GO" id="GO:0008168">
    <property type="term" value="F:methyltransferase activity"/>
    <property type="evidence" value="ECO:0007669"/>
    <property type="project" value="UniProtKB-KW"/>
</dbReference>
<keyword evidence="3" id="KW-0489">Methyltransferase</keyword>